<gene>
    <name evidence="12" type="ORF">FNK824_LOCUS8086</name>
    <name evidence="11" type="ORF">OTI717_LOCUS9737</name>
    <name evidence="9" type="ORF">RFH988_LOCUS16395</name>
    <name evidence="10" type="ORF">SEV965_LOCUS18781</name>
</gene>
<evidence type="ECO:0000313" key="10">
    <source>
        <dbReference type="EMBL" id="CAF1157383.1"/>
    </source>
</evidence>
<comment type="function">
    <text evidence="7">Involved in maintaining the homeostasis of cellular nucleotides by catalyzing the interconversion of nucleoside phosphates. Has GTP:AMP phosphotransferase and ITP:AMP phosphotransferase activities.</text>
</comment>
<dbReference type="InterPro" id="IPR028586">
    <property type="entry name" value="AK3/Ak4_mitochondrial"/>
</dbReference>
<evidence type="ECO:0000313" key="9">
    <source>
        <dbReference type="EMBL" id="CAF1044481.1"/>
    </source>
</evidence>
<feature type="domain" description="Adenylate kinase active site lid" evidence="8">
    <location>
        <begin position="127"/>
        <end position="162"/>
    </location>
</feature>
<feature type="region of interest" description="NMPbind" evidence="7">
    <location>
        <begin position="36"/>
        <end position="65"/>
    </location>
</feature>
<dbReference type="AlphaFoldDB" id="A0A814K053"/>
<dbReference type="InterPro" id="IPR006259">
    <property type="entry name" value="Adenyl_kin_sub"/>
</dbReference>
<dbReference type="PRINTS" id="PR00094">
    <property type="entry name" value="ADENYLTKNASE"/>
</dbReference>
<evidence type="ECO:0000256" key="7">
    <source>
        <dbReference type="HAMAP-Rule" id="MF_03169"/>
    </source>
</evidence>
<evidence type="ECO:0000256" key="3">
    <source>
        <dbReference type="ARBA" id="ARBA00022741"/>
    </source>
</evidence>
<evidence type="ECO:0000313" key="13">
    <source>
        <dbReference type="Proteomes" id="UP000663882"/>
    </source>
</evidence>
<comment type="similarity">
    <text evidence="7">Belongs to the adenylate kinase family. AK3 subfamily.</text>
</comment>
<dbReference type="GO" id="GO:0005759">
    <property type="term" value="C:mitochondrial matrix"/>
    <property type="evidence" value="ECO:0007669"/>
    <property type="project" value="UniProtKB-SubCell"/>
</dbReference>
<evidence type="ECO:0000259" key="8">
    <source>
        <dbReference type="Pfam" id="PF05191"/>
    </source>
</evidence>
<evidence type="ECO:0000256" key="4">
    <source>
        <dbReference type="ARBA" id="ARBA00022777"/>
    </source>
</evidence>
<dbReference type="OrthoDB" id="439792at2759"/>
<evidence type="ECO:0000256" key="6">
    <source>
        <dbReference type="ARBA" id="ARBA00023134"/>
    </source>
</evidence>
<feature type="binding site" evidence="7">
    <location>
        <position position="127"/>
    </location>
    <ligand>
        <name>GTP</name>
        <dbReference type="ChEBI" id="CHEBI:37565"/>
    </ligand>
</feature>
<dbReference type="HAMAP" id="MF_00235">
    <property type="entry name" value="Adenylate_kinase_Adk"/>
    <property type="match status" value="1"/>
</dbReference>
<dbReference type="EMBL" id="CAJOBE010000782">
    <property type="protein sequence ID" value="CAF3684609.1"/>
    <property type="molecule type" value="Genomic_DNA"/>
</dbReference>
<keyword evidence="4 7" id="KW-0418">Kinase</keyword>
<comment type="catalytic activity">
    <reaction evidence="7">
        <text>a ribonucleoside 5'-triphosphate + AMP = a ribonucleoside 5'-diphosphate + ADP</text>
        <dbReference type="Rhea" id="RHEA:13749"/>
        <dbReference type="ChEBI" id="CHEBI:57930"/>
        <dbReference type="ChEBI" id="CHEBI:61557"/>
        <dbReference type="ChEBI" id="CHEBI:456215"/>
        <dbReference type="ChEBI" id="CHEBI:456216"/>
        <dbReference type="EC" id="2.7.4.10"/>
    </reaction>
</comment>
<dbReference type="GO" id="GO:0046041">
    <property type="term" value="P:ITP metabolic process"/>
    <property type="evidence" value="ECO:0007669"/>
    <property type="project" value="UniProtKB-UniRule"/>
</dbReference>
<dbReference type="GO" id="GO:0046899">
    <property type="term" value="F:nucleoside triphosphate adenylate kinase activity"/>
    <property type="evidence" value="ECO:0007669"/>
    <property type="project" value="UniProtKB-UniRule"/>
</dbReference>
<dbReference type="InterPro" id="IPR027417">
    <property type="entry name" value="P-loop_NTPase"/>
</dbReference>
<dbReference type="HAMAP" id="MF_03169">
    <property type="entry name" value="Adenylate_kinase_AK3"/>
    <property type="match status" value="1"/>
</dbReference>
<accession>A0A814K053</accession>
<dbReference type="EC" id="2.7.4.10" evidence="7"/>
<dbReference type="InterPro" id="IPR033690">
    <property type="entry name" value="Adenylat_kinase_CS"/>
</dbReference>
<feature type="binding site" evidence="7">
    <location>
        <position position="200"/>
    </location>
    <ligand>
        <name>GTP</name>
        <dbReference type="ChEBI" id="CHEBI:37565"/>
    </ligand>
</feature>
<dbReference type="PROSITE" id="PS00113">
    <property type="entry name" value="ADENYLATE_KINASE"/>
    <property type="match status" value="1"/>
</dbReference>
<dbReference type="EMBL" id="CAJNOU010001135">
    <property type="protein sequence ID" value="CAF1157383.1"/>
    <property type="molecule type" value="Genomic_DNA"/>
</dbReference>
<feature type="binding site" evidence="7">
    <location>
        <position position="42"/>
    </location>
    <ligand>
        <name>AMP</name>
        <dbReference type="ChEBI" id="CHEBI:456215"/>
    </ligand>
</feature>
<dbReference type="NCBIfam" id="TIGR01351">
    <property type="entry name" value="adk"/>
    <property type="match status" value="1"/>
</dbReference>
<feature type="binding site" evidence="7">
    <location>
        <position position="160"/>
    </location>
    <ligand>
        <name>AMP</name>
        <dbReference type="ChEBI" id="CHEBI:456215"/>
    </ligand>
</feature>
<dbReference type="GO" id="GO:0005524">
    <property type="term" value="F:ATP binding"/>
    <property type="evidence" value="ECO:0007669"/>
    <property type="project" value="InterPro"/>
</dbReference>
<evidence type="ECO:0000256" key="5">
    <source>
        <dbReference type="ARBA" id="ARBA00023128"/>
    </source>
</evidence>
<keyword evidence="3 7" id="KW-0547">Nucleotide-binding</keyword>
<feature type="binding site" evidence="7">
    <location>
        <begin position="136"/>
        <end position="137"/>
    </location>
    <ligand>
        <name>GTP</name>
        <dbReference type="ChEBI" id="CHEBI:37565"/>
    </ligand>
</feature>
<feature type="region of interest" description="LID" evidence="7">
    <location>
        <begin position="126"/>
        <end position="163"/>
    </location>
</feature>
<comment type="domain">
    <text evidence="7">Consists of three domains, a large central CORE domain and two small peripheral domains, NMPbind and LID, which undergo movements during catalysis. The LID domain closes over the site of phosphoryl transfer upon GTP binding. Assembling and dissambling the active center during each catalytic cycle provides an effective means to prevent GTP hydrolysis.</text>
</comment>
<dbReference type="Proteomes" id="UP000663882">
    <property type="component" value="Unassembled WGS sequence"/>
</dbReference>
<comment type="subcellular location">
    <subcellularLocation>
        <location evidence="1 7">Mitochondrion matrix</location>
    </subcellularLocation>
</comment>
<dbReference type="Proteomes" id="UP000663889">
    <property type="component" value="Unassembled WGS sequence"/>
</dbReference>
<dbReference type="Proteomes" id="UP000663823">
    <property type="component" value="Unassembled WGS sequence"/>
</dbReference>
<evidence type="ECO:0000313" key="12">
    <source>
        <dbReference type="EMBL" id="CAF3684609.1"/>
    </source>
</evidence>
<feature type="binding site" evidence="7">
    <location>
        <position position="97"/>
    </location>
    <ligand>
        <name>AMP</name>
        <dbReference type="ChEBI" id="CHEBI:456215"/>
    </ligand>
</feature>
<feature type="binding site" evidence="7">
    <location>
        <position position="171"/>
    </location>
    <ligand>
        <name>AMP</name>
        <dbReference type="ChEBI" id="CHEBI:456215"/>
    </ligand>
</feature>
<evidence type="ECO:0000256" key="2">
    <source>
        <dbReference type="ARBA" id="ARBA00022679"/>
    </source>
</evidence>
<dbReference type="Proteomes" id="UP000663874">
    <property type="component" value="Unassembled WGS sequence"/>
</dbReference>
<dbReference type="GO" id="GO:0046039">
    <property type="term" value="P:GTP metabolic process"/>
    <property type="evidence" value="ECO:0007669"/>
    <property type="project" value="UniProtKB-UniRule"/>
</dbReference>
<dbReference type="GO" id="GO:0046033">
    <property type="term" value="P:AMP metabolic process"/>
    <property type="evidence" value="ECO:0007669"/>
    <property type="project" value="UniProtKB-UniRule"/>
</dbReference>
<dbReference type="Gene3D" id="3.40.50.300">
    <property type="entry name" value="P-loop containing nucleotide triphosphate hydrolases"/>
    <property type="match status" value="1"/>
</dbReference>
<dbReference type="FunFam" id="3.40.50.300:FF:000106">
    <property type="entry name" value="Adenylate kinase mitochondrial"/>
    <property type="match status" value="1"/>
</dbReference>
<dbReference type="GO" id="GO:0005525">
    <property type="term" value="F:GTP binding"/>
    <property type="evidence" value="ECO:0007669"/>
    <property type="project" value="UniProtKB-KW"/>
</dbReference>
<evidence type="ECO:0000256" key="1">
    <source>
        <dbReference type="ARBA" id="ARBA00004305"/>
    </source>
</evidence>
<proteinExistence type="inferred from homology"/>
<dbReference type="EMBL" id="CAJOAX010000841">
    <property type="protein sequence ID" value="CAF3657732.1"/>
    <property type="molecule type" value="Genomic_DNA"/>
</dbReference>
<keyword evidence="6 7" id="KW-0342">GTP-binding</keyword>
<comment type="caution">
    <text evidence="7">Lacks conserved residue(s) required for the propagation of feature annotation.</text>
</comment>
<dbReference type="InterPro" id="IPR007862">
    <property type="entry name" value="Adenylate_kinase_lid-dom"/>
</dbReference>
<protein>
    <recommendedName>
        <fullName evidence="7">GTP:AMP phosphotransferase, mitochondrial</fullName>
        <ecNumber evidence="7">2.7.4.10</ecNumber>
    </recommendedName>
    <alternativeName>
        <fullName evidence="7">Adenylate kinase 3</fullName>
        <shortName evidence="7">AK 3</shortName>
    </alternativeName>
</protein>
<name>A0A814K053_9BILA</name>
<keyword evidence="2 7" id="KW-0808">Transferase</keyword>
<dbReference type="InterPro" id="IPR036193">
    <property type="entry name" value="ADK_active_lid_dom_sf"/>
</dbReference>
<keyword evidence="5 7" id="KW-0496">Mitochondrion</keyword>
<dbReference type="SUPFAM" id="SSF52540">
    <property type="entry name" value="P-loop containing nucleoside triphosphate hydrolases"/>
    <property type="match status" value="1"/>
</dbReference>
<feature type="binding site" evidence="7">
    <location>
        <begin position="16"/>
        <end position="21"/>
    </location>
    <ligand>
        <name>GTP</name>
        <dbReference type="ChEBI" id="CHEBI:37565"/>
    </ligand>
</feature>
<evidence type="ECO:0000313" key="11">
    <source>
        <dbReference type="EMBL" id="CAF3657732.1"/>
    </source>
</evidence>
<dbReference type="InterPro" id="IPR000850">
    <property type="entry name" value="Adenylat/UMP-CMP_kin"/>
</dbReference>
<reference evidence="9" key="1">
    <citation type="submission" date="2021-02" db="EMBL/GenBank/DDBJ databases">
        <authorList>
            <person name="Nowell W R."/>
        </authorList>
    </citation>
    <scope>NUCLEOTIDE SEQUENCE</scope>
</reference>
<comment type="subunit">
    <text evidence="7">Monomer.</text>
</comment>
<dbReference type="Pfam" id="PF05191">
    <property type="entry name" value="ADK_lid"/>
    <property type="match status" value="1"/>
</dbReference>
<dbReference type="PANTHER" id="PTHR23359">
    <property type="entry name" value="NUCLEOTIDE KINASE"/>
    <property type="match status" value="1"/>
</dbReference>
<dbReference type="EMBL" id="CAJNOO010000838">
    <property type="protein sequence ID" value="CAF1044481.1"/>
    <property type="molecule type" value="Genomic_DNA"/>
</dbReference>
<dbReference type="Pfam" id="PF00406">
    <property type="entry name" value="ADK"/>
    <property type="match status" value="1"/>
</dbReference>
<comment type="caution">
    <text evidence="9">The sequence shown here is derived from an EMBL/GenBank/DDBJ whole genome shotgun (WGS) entry which is preliminary data.</text>
</comment>
<dbReference type="GO" id="GO:0006172">
    <property type="term" value="P:ADP biosynthetic process"/>
    <property type="evidence" value="ECO:0007669"/>
    <property type="project" value="UniProtKB-UniRule"/>
</dbReference>
<sequence length="225" mass="25702">MASHIARRLIILGAPGSGKGTIASRIVKTYGMPHIVVGDLLRQHIQRKSEESKTIKDHIDKGLLLPDDLVLKFVVGELKKLRDKGFLLDGYPRTLNQAKLLHKEMTTDHVVALNVPADEIVNRLKDRWVHAPSGRVYNLLWNPPKVAGKDDTTGEPLTQRDDDKPEVIRSRLDTYDKNTNPIADFYRQQHILQEFHGRESDKIWPEVKKYLDRVLNEPITRKQGA</sequence>
<organism evidence="9 13">
    <name type="scientific">Rotaria sordida</name>
    <dbReference type="NCBI Taxonomy" id="392033"/>
    <lineage>
        <taxon>Eukaryota</taxon>
        <taxon>Metazoa</taxon>
        <taxon>Spiralia</taxon>
        <taxon>Gnathifera</taxon>
        <taxon>Rotifera</taxon>
        <taxon>Eurotatoria</taxon>
        <taxon>Bdelloidea</taxon>
        <taxon>Philodinida</taxon>
        <taxon>Philodinidae</taxon>
        <taxon>Rotaria</taxon>
    </lineage>
</organism>
<dbReference type="SUPFAM" id="SSF57774">
    <property type="entry name" value="Microbial and mitochondrial ADK, insert 'zinc finger' domain"/>
    <property type="match status" value="1"/>
</dbReference>
<dbReference type="GO" id="GO:0004017">
    <property type="term" value="F:AMP kinase activity"/>
    <property type="evidence" value="ECO:0007669"/>
    <property type="project" value="InterPro"/>
</dbReference>
<dbReference type="CDD" id="cd01428">
    <property type="entry name" value="ADK"/>
    <property type="match status" value="1"/>
</dbReference>
<feature type="binding site" evidence="7">
    <location>
        <begin position="63"/>
        <end position="65"/>
    </location>
    <ligand>
        <name>AMP</name>
        <dbReference type="ChEBI" id="CHEBI:456215"/>
    </ligand>
</feature>